<keyword evidence="2" id="KW-1185">Reference proteome</keyword>
<evidence type="ECO:0000313" key="2">
    <source>
        <dbReference type="Proteomes" id="UP001152888"/>
    </source>
</evidence>
<gene>
    <name evidence="1" type="ORF">ACAOBT_LOCUS16321</name>
</gene>
<sequence>MRLGVILQEYHFLPIDQRRLFLDECCLYWLELLTIQVSSYGLTPSQNS</sequence>
<dbReference type="Proteomes" id="UP001152888">
    <property type="component" value="Unassembled WGS sequence"/>
</dbReference>
<dbReference type="AlphaFoldDB" id="A0A9P0L1U7"/>
<accession>A0A9P0L1U7</accession>
<organism evidence="1 2">
    <name type="scientific">Acanthoscelides obtectus</name>
    <name type="common">Bean weevil</name>
    <name type="synonym">Bruchus obtectus</name>
    <dbReference type="NCBI Taxonomy" id="200917"/>
    <lineage>
        <taxon>Eukaryota</taxon>
        <taxon>Metazoa</taxon>
        <taxon>Ecdysozoa</taxon>
        <taxon>Arthropoda</taxon>
        <taxon>Hexapoda</taxon>
        <taxon>Insecta</taxon>
        <taxon>Pterygota</taxon>
        <taxon>Neoptera</taxon>
        <taxon>Endopterygota</taxon>
        <taxon>Coleoptera</taxon>
        <taxon>Polyphaga</taxon>
        <taxon>Cucujiformia</taxon>
        <taxon>Chrysomeloidea</taxon>
        <taxon>Chrysomelidae</taxon>
        <taxon>Bruchinae</taxon>
        <taxon>Bruchini</taxon>
        <taxon>Acanthoscelides</taxon>
    </lineage>
</organism>
<evidence type="ECO:0000313" key="1">
    <source>
        <dbReference type="EMBL" id="CAH1984794.1"/>
    </source>
</evidence>
<proteinExistence type="predicted"/>
<protein>
    <submittedName>
        <fullName evidence="1">Uncharacterized protein</fullName>
    </submittedName>
</protein>
<comment type="caution">
    <text evidence="1">The sequence shown here is derived from an EMBL/GenBank/DDBJ whole genome shotgun (WGS) entry which is preliminary data.</text>
</comment>
<reference evidence="1" key="1">
    <citation type="submission" date="2022-03" db="EMBL/GenBank/DDBJ databases">
        <authorList>
            <person name="Sayadi A."/>
        </authorList>
    </citation>
    <scope>NUCLEOTIDE SEQUENCE</scope>
</reference>
<name>A0A9P0L1U7_ACAOB</name>
<dbReference type="EMBL" id="CAKOFQ010006963">
    <property type="protein sequence ID" value="CAH1984794.1"/>
    <property type="molecule type" value="Genomic_DNA"/>
</dbReference>